<organism evidence="23 24">
    <name type="scientific">Myripristis murdjan</name>
    <name type="common">pinecone soldierfish</name>
    <dbReference type="NCBI Taxonomy" id="586833"/>
    <lineage>
        <taxon>Eukaryota</taxon>
        <taxon>Metazoa</taxon>
        <taxon>Chordata</taxon>
        <taxon>Craniata</taxon>
        <taxon>Vertebrata</taxon>
        <taxon>Euteleostomi</taxon>
        <taxon>Actinopterygii</taxon>
        <taxon>Neopterygii</taxon>
        <taxon>Teleostei</taxon>
        <taxon>Neoteleostei</taxon>
        <taxon>Acanthomorphata</taxon>
        <taxon>Holocentriformes</taxon>
        <taxon>Holocentridae</taxon>
        <taxon>Myripristis</taxon>
    </lineage>
</organism>
<evidence type="ECO:0000313" key="24">
    <source>
        <dbReference type="Proteomes" id="UP000472263"/>
    </source>
</evidence>
<evidence type="ECO:0000256" key="15">
    <source>
        <dbReference type="ARBA" id="ARBA00023369"/>
    </source>
</evidence>
<dbReference type="GO" id="GO:0005615">
    <property type="term" value="C:extracellular space"/>
    <property type="evidence" value="ECO:0007669"/>
    <property type="project" value="TreeGrafter"/>
</dbReference>
<keyword evidence="24" id="KW-1185">Reference proteome</keyword>
<evidence type="ECO:0000256" key="14">
    <source>
        <dbReference type="ARBA" id="ARBA00023180"/>
    </source>
</evidence>
<dbReference type="Proteomes" id="UP000472263">
    <property type="component" value="Chromosome 15"/>
</dbReference>
<protein>
    <recommendedName>
        <fullName evidence="5 21">Triacylglycerol lipase</fullName>
        <ecNumber evidence="5 21">3.1.1.3</ecNumber>
    </recommendedName>
    <alternativeName>
        <fullName evidence="21">Pancreatic lipase</fullName>
    </alternativeName>
</protein>
<reference evidence="23" key="1">
    <citation type="submission" date="2019-06" db="EMBL/GenBank/DDBJ databases">
        <authorList>
            <consortium name="Wellcome Sanger Institute Data Sharing"/>
        </authorList>
    </citation>
    <scope>NUCLEOTIDE SEQUENCE [LARGE SCALE GENOMIC DNA]</scope>
</reference>
<keyword evidence="7 19" id="KW-0479">Metal-binding</keyword>
<comment type="pathway">
    <text evidence="3">Lipid metabolism.</text>
</comment>
<evidence type="ECO:0000313" key="23">
    <source>
        <dbReference type="Ensembl" id="ENSMMDP00005054739.1"/>
    </source>
</evidence>
<keyword evidence="6 21" id="KW-0964">Secreted</keyword>
<dbReference type="InterPro" id="IPR033906">
    <property type="entry name" value="Lipase_N"/>
</dbReference>
<dbReference type="FunFam" id="3.40.50.1820:FF:000033">
    <property type="entry name" value="Pancreatic triacylglycerol lipase"/>
    <property type="match status" value="1"/>
</dbReference>
<evidence type="ECO:0000256" key="21">
    <source>
        <dbReference type="RuleBase" id="RU362046"/>
    </source>
</evidence>
<dbReference type="PRINTS" id="PR00821">
    <property type="entry name" value="TAGLIPASE"/>
</dbReference>
<dbReference type="SUPFAM" id="SSF53474">
    <property type="entry name" value="alpha/beta-Hydrolases"/>
    <property type="match status" value="1"/>
</dbReference>
<dbReference type="InterPro" id="IPR013818">
    <property type="entry name" value="Lipase"/>
</dbReference>
<evidence type="ECO:0000256" key="6">
    <source>
        <dbReference type="ARBA" id="ARBA00022525"/>
    </source>
</evidence>
<keyword evidence="9 19" id="KW-0106">Calcium</keyword>
<dbReference type="Gene3D" id="2.60.60.20">
    <property type="entry name" value="PLAT/LH2 domain"/>
    <property type="match status" value="1"/>
</dbReference>
<feature type="binding site" evidence="19">
    <location>
        <position position="210"/>
    </location>
    <ligand>
        <name>Ca(2+)</name>
        <dbReference type="ChEBI" id="CHEBI:29108"/>
    </ligand>
</feature>
<keyword evidence="21" id="KW-0732">Signal</keyword>
<feature type="active site" description="Charge relay system" evidence="18">
    <location>
        <position position="280"/>
    </location>
</feature>
<feature type="signal peptide" evidence="21">
    <location>
        <begin position="1"/>
        <end position="19"/>
    </location>
</feature>
<evidence type="ECO:0000256" key="18">
    <source>
        <dbReference type="PIRSR" id="PIRSR000865-1"/>
    </source>
</evidence>
<dbReference type="InterPro" id="IPR029058">
    <property type="entry name" value="AB_hydrolase_fold"/>
</dbReference>
<feature type="domain" description="Lipase" evidence="22">
    <location>
        <begin position="21"/>
        <end position="352"/>
    </location>
</feature>
<comment type="catalytic activity">
    <reaction evidence="17">
        <text>1,2,3-tri-(9Z-octadecenoyl)-glycerol + H2O = di-(9Z)-octadecenoylglycerol + (9Z)-octadecenoate + H(+)</text>
        <dbReference type="Rhea" id="RHEA:38575"/>
        <dbReference type="ChEBI" id="CHEBI:15377"/>
        <dbReference type="ChEBI" id="CHEBI:15378"/>
        <dbReference type="ChEBI" id="CHEBI:30823"/>
        <dbReference type="ChEBI" id="CHEBI:53753"/>
        <dbReference type="ChEBI" id="CHEBI:75945"/>
    </reaction>
    <physiologicalReaction direction="left-to-right" evidence="17">
        <dbReference type="Rhea" id="RHEA:38576"/>
    </physiologicalReaction>
</comment>
<evidence type="ECO:0000256" key="8">
    <source>
        <dbReference type="ARBA" id="ARBA00022801"/>
    </source>
</evidence>
<dbReference type="AlphaFoldDB" id="A0A668AWR1"/>
<dbReference type="InterPro" id="IPR002331">
    <property type="entry name" value="Lipase_panc"/>
</dbReference>
<sequence>MSPIWIWGLLCCLLGATYAAEVCFDDMGCFSDQPPWGGTVQRPLSCLPWRPEEIGTRFLLFTQKNRHYQEIKPDETIMKASNYNGLRKTRFIIPGYLEKGDEDWPQDMCKVMIKRENVNCIAVEWKNGMKTLYAQAANNARVVGAHVAFMINFVMGHYKQKPDKFHIIGHSLGAHAAGGAGSAIPGLARITGLDPTEPYFQGSDATVRLDVTDATFVDVIHTDGLPFDSKLGLGMSEPIGHIDFYPNGGELMPGCSKNKGKPSDLDAFWQGTKKFEACNHIRSYQYYSESIPKAPGFVGYPCSDKDSFAAGKCFPCPNMTCPQMGYYADRYAVTDGVSKMKFFLNTGSSSPFGRYSYRAKVTLDGPVRPNPGFLYVALSGGKVKTKEYQLHAGLLRPGDYEVFINAETDVGEVTEVNFRWNNHIFNPLRPKYGASRVELERGQDKKM</sequence>
<accession>A0A668AWR1</accession>
<proteinExistence type="inferred from homology"/>
<dbReference type="InterPro" id="IPR000734">
    <property type="entry name" value="TAG_lipase"/>
</dbReference>
<gene>
    <name evidence="23" type="primary">PNLIPRP2</name>
</gene>
<dbReference type="InParanoid" id="A0A668AWR1"/>
<comment type="similarity">
    <text evidence="4 20">Belongs to the AB hydrolase superfamily. Lipase family.</text>
</comment>
<evidence type="ECO:0000256" key="11">
    <source>
        <dbReference type="ARBA" id="ARBA00023098"/>
    </source>
</evidence>
<comment type="catalytic activity">
    <reaction evidence="15">
        <text>a triacylglycerol + H2O = a diacylglycerol + a fatty acid + H(+)</text>
        <dbReference type="Rhea" id="RHEA:12044"/>
        <dbReference type="ChEBI" id="CHEBI:15377"/>
        <dbReference type="ChEBI" id="CHEBI:15378"/>
        <dbReference type="ChEBI" id="CHEBI:17855"/>
        <dbReference type="ChEBI" id="CHEBI:18035"/>
        <dbReference type="ChEBI" id="CHEBI:28868"/>
        <dbReference type="EC" id="3.1.1.3"/>
    </reaction>
    <physiologicalReaction direction="left-to-right" evidence="15">
        <dbReference type="Rhea" id="RHEA:12045"/>
    </physiologicalReaction>
</comment>
<keyword evidence="10 21" id="KW-0442">Lipid degradation</keyword>
<keyword evidence="13 21" id="KW-1015">Disulfide bond</keyword>
<evidence type="ECO:0000256" key="1">
    <source>
        <dbReference type="ARBA" id="ARBA00004184"/>
    </source>
</evidence>
<name>A0A668AWR1_9TELE</name>
<evidence type="ECO:0000256" key="19">
    <source>
        <dbReference type="PIRSR" id="PIRSR000865-2"/>
    </source>
</evidence>
<dbReference type="PIRSF" id="PIRSF000865">
    <property type="entry name" value="Lipoprotein_lipase_LIPH"/>
    <property type="match status" value="1"/>
</dbReference>
<dbReference type="InterPro" id="IPR036392">
    <property type="entry name" value="PLAT/LH2_dom_sf"/>
</dbReference>
<feature type="binding site" evidence="19">
    <location>
        <position position="213"/>
    </location>
    <ligand>
        <name>Ca(2+)</name>
        <dbReference type="ChEBI" id="CHEBI:29108"/>
    </ligand>
</feature>
<dbReference type="Gene3D" id="3.40.50.1820">
    <property type="entry name" value="alpha/beta hydrolase"/>
    <property type="match status" value="1"/>
</dbReference>
<evidence type="ECO:0000256" key="10">
    <source>
        <dbReference type="ARBA" id="ARBA00022963"/>
    </source>
</evidence>
<evidence type="ECO:0000256" key="16">
    <source>
        <dbReference type="ARBA" id="ARBA00048377"/>
    </source>
</evidence>
<evidence type="ECO:0000256" key="5">
    <source>
        <dbReference type="ARBA" id="ARBA00013279"/>
    </source>
</evidence>
<dbReference type="CDD" id="cd00707">
    <property type="entry name" value="Pancreat_lipase_like"/>
    <property type="match status" value="1"/>
</dbReference>
<reference evidence="23" key="3">
    <citation type="submission" date="2025-09" db="UniProtKB">
        <authorList>
            <consortium name="Ensembl"/>
        </authorList>
    </citation>
    <scope>IDENTIFICATION</scope>
</reference>
<comment type="catalytic activity">
    <reaction evidence="16">
        <text>1,2,3-tributanoylglycerol + H2O = dibutanoylglycerol + butanoate + H(+)</text>
        <dbReference type="Rhea" id="RHEA:40475"/>
        <dbReference type="ChEBI" id="CHEBI:15377"/>
        <dbReference type="ChEBI" id="CHEBI:15378"/>
        <dbReference type="ChEBI" id="CHEBI:17968"/>
        <dbReference type="ChEBI" id="CHEBI:35020"/>
        <dbReference type="ChEBI" id="CHEBI:76478"/>
    </reaction>
    <physiologicalReaction direction="left-to-right" evidence="16">
        <dbReference type="Rhea" id="RHEA:40476"/>
    </physiologicalReaction>
</comment>
<evidence type="ECO:0000256" key="12">
    <source>
        <dbReference type="ARBA" id="ARBA00023136"/>
    </source>
</evidence>
<dbReference type="GO" id="GO:0046872">
    <property type="term" value="F:metal ion binding"/>
    <property type="evidence" value="ECO:0007669"/>
    <property type="project" value="UniProtKB-KW"/>
</dbReference>
<evidence type="ECO:0000256" key="4">
    <source>
        <dbReference type="ARBA" id="ARBA00010701"/>
    </source>
</evidence>
<dbReference type="PANTHER" id="PTHR11610">
    <property type="entry name" value="LIPASE"/>
    <property type="match status" value="1"/>
</dbReference>
<evidence type="ECO:0000256" key="3">
    <source>
        <dbReference type="ARBA" id="ARBA00005189"/>
    </source>
</evidence>
<reference evidence="23" key="2">
    <citation type="submission" date="2025-08" db="UniProtKB">
        <authorList>
            <consortium name="Ensembl"/>
        </authorList>
    </citation>
    <scope>IDENTIFICATION</scope>
</reference>
<dbReference type="PANTHER" id="PTHR11610:SF165">
    <property type="entry name" value="PANCREATIC LIPASE-RELATED PROTEIN 2"/>
    <property type="match status" value="1"/>
</dbReference>
<dbReference type="GeneTree" id="ENSGT00940000155139"/>
<feature type="active site" description="Charge relay system" evidence="18">
    <location>
        <position position="194"/>
    </location>
</feature>
<feature type="chain" id="PRO_5025710868" description="Triacylglycerol lipase" evidence="21">
    <location>
        <begin position="20"/>
        <end position="447"/>
    </location>
</feature>
<keyword evidence="14" id="KW-0325">Glycoprotein</keyword>
<evidence type="ECO:0000256" key="9">
    <source>
        <dbReference type="ARBA" id="ARBA00022837"/>
    </source>
</evidence>
<keyword evidence="11 21" id="KW-0443">Lipid metabolism</keyword>
<feature type="active site" description="Nucleophile" evidence="18">
    <location>
        <position position="171"/>
    </location>
</feature>
<dbReference type="GO" id="GO:0016042">
    <property type="term" value="P:lipid catabolic process"/>
    <property type="evidence" value="ECO:0007669"/>
    <property type="project" value="UniProtKB-KW"/>
</dbReference>
<keyword evidence="12" id="KW-0472">Membrane</keyword>
<evidence type="ECO:0000256" key="20">
    <source>
        <dbReference type="RuleBase" id="RU004262"/>
    </source>
</evidence>
<evidence type="ECO:0000259" key="22">
    <source>
        <dbReference type="Pfam" id="PF00151"/>
    </source>
</evidence>
<keyword evidence="8" id="KW-0378">Hydrolase</keyword>
<dbReference type="SUPFAM" id="SSF49723">
    <property type="entry name" value="Lipase/lipooxygenase domain (PLAT/LH2 domain)"/>
    <property type="match status" value="1"/>
</dbReference>
<evidence type="ECO:0000256" key="13">
    <source>
        <dbReference type="ARBA" id="ARBA00023157"/>
    </source>
</evidence>
<comment type="subcellular location">
    <subcellularLocation>
        <location evidence="1">Endomembrane system</location>
        <topology evidence="1">Peripheral membrane protein</topology>
    </subcellularLocation>
    <subcellularLocation>
        <location evidence="2 21">Secreted</location>
    </subcellularLocation>
</comment>
<dbReference type="GO" id="GO:0004465">
    <property type="term" value="F:lipoprotein lipase activity"/>
    <property type="evidence" value="ECO:0007669"/>
    <property type="project" value="TreeGrafter"/>
</dbReference>
<dbReference type="Pfam" id="PF00151">
    <property type="entry name" value="Lipase"/>
    <property type="match status" value="1"/>
</dbReference>
<dbReference type="EC" id="3.1.1.3" evidence="5 21"/>
<dbReference type="PRINTS" id="PR00823">
    <property type="entry name" value="PANCLIPASE"/>
</dbReference>
<evidence type="ECO:0000256" key="7">
    <source>
        <dbReference type="ARBA" id="ARBA00022723"/>
    </source>
</evidence>
<dbReference type="InterPro" id="IPR016272">
    <property type="entry name" value="Lipase_LIPH"/>
</dbReference>
<evidence type="ECO:0000256" key="17">
    <source>
        <dbReference type="ARBA" id="ARBA00048386"/>
    </source>
</evidence>
<evidence type="ECO:0000256" key="2">
    <source>
        <dbReference type="ARBA" id="ARBA00004613"/>
    </source>
</evidence>
<dbReference type="Ensembl" id="ENSMMDT00005055787.1">
    <property type="protein sequence ID" value="ENSMMDP00005054739.1"/>
    <property type="gene ID" value="ENSMMDG00005024531.1"/>
</dbReference>
<feature type="binding site" evidence="19">
    <location>
        <position position="208"/>
    </location>
    <ligand>
        <name>Ca(2+)</name>
        <dbReference type="ChEBI" id="CHEBI:29108"/>
    </ligand>
</feature>
<dbReference type="GO" id="GO:0012505">
    <property type="term" value="C:endomembrane system"/>
    <property type="evidence" value="ECO:0007669"/>
    <property type="project" value="UniProtKB-SubCell"/>
</dbReference>